<dbReference type="AlphaFoldDB" id="A0A371HQN3"/>
<evidence type="ECO:0000259" key="6">
    <source>
        <dbReference type="Pfam" id="PF23121"/>
    </source>
</evidence>
<keyword evidence="3" id="KW-0862">Zinc</keyword>
<feature type="domain" description="AIPP2-like SPOC-like" evidence="6">
    <location>
        <begin position="264"/>
        <end position="400"/>
    </location>
</feature>
<keyword evidence="1" id="KW-0479">Metal-binding</keyword>
<evidence type="ECO:0000256" key="1">
    <source>
        <dbReference type="ARBA" id="ARBA00022723"/>
    </source>
</evidence>
<organism evidence="7 8">
    <name type="scientific">Mucuna pruriens</name>
    <name type="common">Velvet bean</name>
    <name type="synonym">Dolichos pruriens</name>
    <dbReference type="NCBI Taxonomy" id="157652"/>
    <lineage>
        <taxon>Eukaryota</taxon>
        <taxon>Viridiplantae</taxon>
        <taxon>Streptophyta</taxon>
        <taxon>Embryophyta</taxon>
        <taxon>Tracheophyta</taxon>
        <taxon>Spermatophyta</taxon>
        <taxon>Magnoliopsida</taxon>
        <taxon>eudicotyledons</taxon>
        <taxon>Gunneridae</taxon>
        <taxon>Pentapetalae</taxon>
        <taxon>rosids</taxon>
        <taxon>fabids</taxon>
        <taxon>Fabales</taxon>
        <taxon>Fabaceae</taxon>
        <taxon>Papilionoideae</taxon>
        <taxon>50 kb inversion clade</taxon>
        <taxon>NPAAA clade</taxon>
        <taxon>indigoferoid/millettioid clade</taxon>
        <taxon>Phaseoleae</taxon>
        <taxon>Mucuna</taxon>
    </lineage>
</organism>
<feature type="non-terminal residue" evidence="7">
    <location>
        <position position="1"/>
    </location>
</feature>
<evidence type="ECO:0000313" key="7">
    <source>
        <dbReference type="EMBL" id="RDY05096.1"/>
    </source>
</evidence>
<dbReference type="PANTHER" id="PTHR33304:SF36">
    <property type="entry name" value="GB|AAF26970.1-RELATED"/>
    <property type="match status" value="1"/>
</dbReference>
<dbReference type="Proteomes" id="UP000257109">
    <property type="component" value="Unassembled WGS sequence"/>
</dbReference>
<dbReference type="Pfam" id="PF23121">
    <property type="entry name" value="SPOC_AIPP2"/>
    <property type="match status" value="1"/>
</dbReference>
<dbReference type="InterPro" id="IPR056280">
    <property type="entry name" value="AIPP2-like_SPOC"/>
</dbReference>
<evidence type="ECO:0000256" key="4">
    <source>
        <dbReference type="ARBA" id="ARBA00023015"/>
    </source>
</evidence>
<proteinExistence type="predicted"/>
<name>A0A371HQN3_MUCPR</name>
<dbReference type="PANTHER" id="PTHR33304">
    <property type="match status" value="1"/>
</dbReference>
<comment type="caution">
    <text evidence="7">The sequence shown here is derived from an EMBL/GenBank/DDBJ whole genome shotgun (WGS) entry which is preliminary data.</text>
</comment>
<sequence length="479" mass="53120">MQPPEVEPCDICGACGWVETIVTCSKCSINREHVYCMQINTLIIPKDWLCESCQSECVATSPCKVNQDIGMSASKRQRAVKTGKVRFLHEDEVIRLSSGNITLKPVPANCTLPTTRKASVGSKNVISKIPSLIPKSNPRIPPPKVLGKLSRNEVHKQPMTNQHASCSLSKRPPEECIGENLQPLHGVIPGKKVQTHDPQKEKPIEGAPFEALVARKSSPTVGSGGIPCADAECNQSHVEESDLQSIQENIDLHRKFLPSSIPTWRGQFQILQTAASSEFSDGFEALPPCIINKKAYKFTSQMPSVLQLELLPALNVLTDVFLDDSPKLQDIALYFFPSEHTERSRKNLYNMLKFMNAEKSMLRSYIDGVELLVFTSNQLDMDSRGVAAAVNTGYFLWGFFRQCKVDKAIERVVPDMEPVDMDIDMIGGKDVVGRVDQVRKDKPKTVSLMEYYNTLNVPPGFEAFAKISLSKPAAEDQEG</sequence>
<keyword evidence="2" id="KW-0863">Zinc-finger</keyword>
<evidence type="ECO:0000256" key="5">
    <source>
        <dbReference type="ARBA" id="ARBA00023163"/>
    </source>
</evidence>
<dbReference type="GO" id="GO:0034244">
    <property type="term" value="P:negative regulation of transcription elongation by RNA polymerase II"/>
    <property type="evidence" value="ECO:0007669"/>
    <property type="project" value="InterPro"/>
</dbReference>
<dbReference type="InterPro" id="IPR049914">
    <property type="entry name" value="PHD1-3/5-6"/>
</dbReference>
<dbReference type="Gene3D" id="3.30.40.10">
    <property type="entry name" value="Zinc/RING finger domain, C3HC4 (zinc finger)"/>
    <property type="match status" value="1"/>
</dbReference>
<dbReference type="InterPro" id="IPR011011">
    <property type="entry name" value="Znf_FYVE_PHD"/>
</dbReference>
<dbReference type="EMBL" id="QJKJ01001946">
    <property type="protein sequence ID" value="RDY05096.1"/>
    <property type="molecule type" value="Genomic_DNA"/>
</dbReference>
<dbReference type="GO" id="GO:0140566">
    <property type="term" value="F:histone reader activity"/>
    <property type="evidence" value="ECO:0007669"/>
    <property type="project" value="InterPro"/>
</dbReference>
<keyword evidence="5" id="KW-0804">Transcription</keyword>
<keyword evidence="4" id="KW-0805">Transcription regulation</keyword>
<evidence type="ECO:0000313" key="8">
    <source>
        <dbReference type="Proteomes" id="UP000257109"/>
    </source>
</evidence>
<reference evidence="7" key="1">
    <citation type="submission" date="2018-05" db="EMBL/GenBank/DDBJ databases">
        <title>Draft genome of Mucuna pruriens seed.</title>
        <authorList>
            <person name="Nnadi N.E."/>
            <person name="Vos R."/>
            <person name="Hasami M.H."/>
            <person name="Devisetty U.K."/>
            <person name="Aguiy J.C."/>
        </authorList>
    </citation>
    <scope>NUCLEOTIDE SEQUENCE [LARGE SCALE GENOMIC DNA]</scope>
    <source>
        <strain evidence="7">JCA_2017</strain>
    </source>
</reference>
<accession>A0A371HQN3</accession>
<evidence type="ECO:0000256" key="2">
    <source>
        <dbReference type="ARBA" id="ARBA00022771"/>
    </source>
</evidence>
<evidence type="ECO:0000256" key="3">
    <source>
        <dbReference type="ARBA" id="ARBA00022833"/>
    </source>
</evidence>
<dbReference type="GO" id="GO:0008270">
    <property type="term" value="F:zinc ion binding"/>
    <property type="evidence" value="ECO:0007669"/>
    <property type="project" value="UniProtKB-KW"/>
</dbReference>
<dbReference type="OrthoDB" id="651601at2759"/>
<keyword evidence="8" id="KW-1185">Reference proteome</keyword>
<dbReference type="SUPFAM" id="SSF57903">
    <property type="entry name" value="FYVE/PHD zinc finger"/>
    <property type="match status" value="1"/>
</dbReference>
<dbReference type="STRING" id="157652.A0A371HQN3"/>
<dbReference type="InterPro" id="IPR013083">
    <property type="entry name" value="Znf_RING/FYVE/PHD"/>
</dbReference>
<gene>
    <name evidence="7" type="ORF">CR513_11091</name>
</gene>
<protein>
    <recommendedName>
        <fullName evidence="6">AIPP2-like SPOC-like domain-containing protein</fullName>
    </recommendedName>
</protein>